<feature type="compositionally biased region" description="Low complexity" evidence="1">
    <location>
        <begin position="147"/>
        <end position="170"/>
    </location>
</feature>
<protein>
    <submittedName>
        <fullName evidence="2">Uncharacterized protein</fullName>
    </submittedName>
</protein>
<evidence type="ECO:0000313" key="3">
    <source>
        <dbReference type="Proteomes" id="UP001595851"/>
    </source>
</evidence>
<sequence length="205" mass="21930">MIDLDIDRDERLAVIAAERGAAVADTFPLKFRGRVVCELPTELPLDVLEPLTHVAVDLGLIVRTALDAARSKDPDAANMALFDMVIDQLIINKQLPDQVLKAVHKMAVRLLTEQGFADFFALRPSLPDMVALVKGLLRAYGLRLGESSPSSGSSSDGTTSTTPLPTTTPDSTREEPGSDPGSPGSLEYGGYSPERKVSPLMPSST</sequence>
<name>A0ABV8GL70_9ACTN</name>
<organism evidence="2 3">
    <name type="scientific">Nonomuraea purpurea</name>
    <dbReference type="NCBI Taxonomy" id="1849276"/>
    <lineage>
        <taxon>Bacteria</taxon>
        <taxon>Bacillati</taxon>
        <taxon>Actinomycetota</taxon>
        <taxon>Actinomycetes</taxon>
        <taxon>Streptosporangiales</taxon>
        <taxon>Streptosporangiaceae</taxon>
        <taxon>Nonomuraea</taxon>
    </lineage>
</organism>
<accession>A0ABV8GL70</accession>
<keyword evidence="3" id="KW-1185">Reference proteome</keyword>
<dbReference type="RefSeq" id="WP_379534536.1">
    <property type="nucleotide sequence ID" value="NZ_JBHSBI010000036.1"/>
</dbReference>
<proteinExistence type="predicted"/>
<gene>
    <name evidence="2" type="ORF">ACFOY2_46275</name>
</gene>
<feature type="region of interest" description="Disordered" evidence="1">
    <location>
        <begin position="145"/>
        <end position="205"/>
    </location>
</feature>
<dbReference type="EMBL" id="JBHSBI010000036">
    <property type="protein sequence ID" value="MFC4014701.1"/>
    <property type="molecule type" value="Genomic_DNA"/>
</dbReference>
<reference evidence="3" key="1">
    <citation type="journal article" date="2019" name="Int. J. Syst. Evol. Microbiol.">
        <title>The Global Catalogue of Microorganisms (GCM) 10K type strain sequencing project: providing services to taxonomists for standard genome sequencing and annotation.</title>
        <authorList>
            <consortium name="The Broad Institute Genomics Platform"/>
            <consortium name="The Broad Institute Genome Sequencing Center for Infectious Disease"/>
            <person name="Wu L."/>
            <person name="Ma J."/>
        </authorList>
    </citation>
    <scope>NUCLEOTIDE SEQUENCE [LARGE SCALE GENOMIC DNA]</scope>
    <source>
        <strain evidence="3">TBRC 1276</strain>
    </source>
</reference>
<comment type="caution">
    <text evidence="2">The sequence shown here is derived from an EMBL/GenBank/DDBJ whole genome shotgun (WGS) entry which is preliminary data.</text>
</comment>
<dbReference type="Proteomes" id="UP001595851">
    <property type="component" value="Unassembled WGS sequence"/>
</dbReference>
<evidence type="ECO:0000313" key="2">
    <source>
        <dbReference type="EMBL" id="MFC4014701.1"/>
    </source>
</evidence>
<evidence type="ECO:0000256" key="1">
    <source>
        <dbReference type="SAM" id="MobiDB-lite"/>
    </source>
</evidence>